<organism evidence="2 3">
    <name type="scientific">Arthrobacter terricola</name>
    <dbReference type="NCBI Taxonomy" id="2547396"/>
    <lineage>
        <taxon>Bacteria</taxon>
        <taxon>Bacillati</taxon>
        <taxon>Actinomycetota</taxon>
        <taxon>Actinomycetes</taxon>
        <taxon>Micrococcales</taxon>
        <taxon>Micrococcaceae</taxon>
        <taxon>Arthrobacter</taxon>
    </lineage>
</organism>
<dbReference type="RefSeq" id="WP_133203242.1">
    <property type="nucleotide sequence ID" value="NZ_SMRU01000005.1"/>
</dbReference>
<name>A0A4R5KVP4_9MICC</name>
<reference evidence="2 3" key="1">
    <citation type="submission" date="2019-03" db="EMBL/GenBank/DDBJ databases">
        <title>Whole genome sequence of Arthrobacter sp JH1-1.</title>
        <authorList>
            <person name="Trinh H.N."/>
        </authorList>
    </citation>
    <scope>NUCLEOTIDE SEQUENCE [LARGE SCALE GENOMIC DNA]</scope>
    <source>
        <strain evidence="2 3">JH1-1</strain>
    </source>
</reference>
<dbReference type="InterPro" id="IPR046281">
    <property type="entry name" value="DUF6318"/>
</dbReference>
<gene>
    <name evidence="2" type="ORF">E1809_05635</name>
</gene>
<dbReference type="PROSITE" id="PS51257">
    <property type="entry name" value="PROKAR_LIPOPROTEIN"/>
    <property type="match status" value="1"/>
</dbReference>
<dbReference type="Proteomes" id="UP000295511">
    <property type="component" value="Unassembled WGS sequence"/>
</dbReference>
<keyword evidence="3" id="KW-1185">Reference proteome</keyword>
<comment type="caution">
    <text evidence="2">The sequence shown here is derived from an EMBL/GenBank/DDBJ whole genome shotgun (WGS) entry which is preliminary data.</text>
</comment>
<feature type="domain" description="DUF6318" evidence="1">
    <location>
        <begin position="55"/>
        <end position="204"/>
    </location>
</feature>
<dbReference type="EMBL" id="SMRU01000005">
    <property type="protein sequence ID" value="TDF99057.1"/>
    <property type="molecule type" value="Genomic_DNA"/>
</dbReference>
<protein>
    <recommendedName>
        <fullName evidence="1">DUF6318 domain-containing protein</fullName>
    </recommendedName>
</protein>
<dbReference type="OrthoDB" id="3748111at2"/>
<sequence>MISRTSTSFRARSFAIAVVGVMFGLTGCALDGSLGASGDPSVSVTATPTPTATAVYRLADATGKAQNVRIPMLPEEANANSEDGVEAFARYWFQTLSYAYETGDVTAWSANMSPHCKFCTRLKEGLDSAYSNGRWLVGGKILTPSIESKYKPEAPTQQVVIKVVQDKIDVLEADGSISQPTTSASKSESVMIASFESGLWKVKDLGLIR</sequence>
<dbReference type="AlphaFoldDB" id="A0A4R5KVP4"/>
<dbReference type="Pfam" id="PF19843">
    <property type="entry name" value="DUF6318"/>
    <property type="match status" value="1"/>
</dbReference>
<evidence type="ECO:0000313" key="2">
    <source>
        <dbReference type="EMBL" id="TDF99057.1"/>
    </source>
</evidence>
<accession>A0A4R5KVP4</accession>
<proteinExistence type="predicted"/>
<evidence type="ECO:0000259" key="1">
    <source>
        <dbReference type="Pfam" id="PF19843"/>
    </source>
</evidence>
<evidence type="ECO:0000313" key="3">
    <source>
        <dbReference type="Proteomes" id="UP000295511"/>
    </source>
</evidence>